<reference evidence="1 2" key="1">
    <citation type="submission" date="2014-10" db="EMBL/GenBank/DDBJ databases">
        <title>Draft genome of anammox bacterium scalindua brodae, obtained using differential coverage binning of sequence data from two enrichment reactors.</title>
        <authorList>
            <person name="Speth D.R."/>
            <person name="Russ L."/>
            <person name="Kartal B."/>
            <person name="Op den Camp H.J."/>
            <person name="Dutilh B.E."/>
            <person name="Jetten M.S."/>
        </authorList>
    </citation>
    <scope>NUCLEOTIDE SEQUENCE [LARGE SCALE GENOMIC DNA]</scope>
    <source>
        <strain evidence="1">RU1</strain>
    </source>
</reference>
<proteinExistence type="predicted"/>
<dbReference type="InterPro" id="IPR027613">
    <property type="entry name" value="O_ant_LIC13510"/>
</dbReference>
<comment type="caution">
    <text evidence="1">The sequence shown here is derived from an EMBL/GenBank/DDBJ whole genome shotgun (WGS) entry which is preliminary data.</text>
</comment>
<dbReference type="AlphaFoldDB" id="A0A0B0EQC9"/>
<evidence type="ECO:0000313" key="1">
    <source>
        <dbReference type="EMBL" id="KHE94091.1"/>
    </source>
</evidence>
<dbReference type="Proteomes" id="UP000030652">
    <property type="component" value="Unassembled WGS sequence"/>
</dbReference>
<gene>
    <name evidence="1" type="ORF">SCABRO_00143</name>
</gene>
<dbReference type="eggNOG" id="ENOG50335A6">
    <property type="taxonomic scope" value="Bacteria"/>
</dbReference>
<organism evidence="1 2">
    <name type="scientific">Candidatus Scalindua brodae</name>
    <dbReference type="NCBI Taxonomy" id="237368"/>
    <lineage>
        <taxon>Bacteria</taxon>
        <taxon>Pseudomonadati</taxon>
        <taxon>Planctomycetota</taxon>
        <taxon>Candidatus Brocadiia</taxon>
        <taxon>Candidatus Brocadiales</taxon>
        <taxon>Candidatus Scalinduaceae</taxon>
        <taxon>Candidatus Scalindua</taxon>
    </lineage>
</organism>
<name>A0A0B0EQC9_9BACT</name>
<sequence length="662" mass="76415">MSKAILLFDEHININELKNINKSEEVDIFPLTSNWSVINAVRNICTSEMCVDDSAINLLDSARLINDEVDKIRTRVSEWSSNLGDCKVWDKSIKEWFLTPKGEITTWWFSLLSEKNTLKTDVFFRIAQVQAFEELLKYKDYDVCRLSIKERRFKKVVKNICKIHSVQVKISNSIVTAPHISKELIRKSLDRIGFCGDVVYSLVWIVDYVIKGFKAKKIMGSLANRSIKKNSILVVSYFPAVDKKASEKGSLRNKYFIPLQDKLAKKNKPITWLFMYVPIDGYSYSDALRLGRKLANNGEVLFFLEELLSVRTILYSIFVWLNQIYKYLILTVMLNPRFLINGLTDSESMILLYALWRRSFVGETGIRGIVYFELYKRAFNSLKTVSHCIYLAEMHAWENALNAANELRSQKVKTIGFQHTSVPRNFFHYFHHDEEMKDDRKEIKFPLPDVLACNGDISYHLMAKQGYPNLKKVEAIRQLYLNKYLSNSNVKIGNKVPILLVACSFDRNETILLISLLNEAFPGKRNFKIWLKGHPAQPVDEILRVLDIDDQKCGYEIKDSPVDILLNDATIVMAGSTIVALEALAVGCKVVLPVFSDYMFMSPLNGHDKYYTKIYDPDGLRHSVQTLLEKDVEEALITSSKQFISSYWYLDETLKDWEKLLS</sequence>
<dbReference type="EMBL" id="JRYO01000016">
    <property type="protein sequence ID" value="KHE94091.1"/>
    <property type="molecule type" value="Genomic_DNA"/>
</dbReference>
<dbReference type="NCBIfam" id="TIGR04326">
    <property type="entry name" value="O_ant_LIC13510"/>
    <property type="match status" value="1"/>
</dbReference>
<accession>A0A0B0EQC9</accession>
<protein>
    <submittedName>
        <fullName evidence="1">Uncharacterized protein</fullName>
    </submittedName>
</protein>
<evidence type="ECO:0000313" key="2">
    <source>
        <dbReference type="Proteomes" id="UP000030652"/>
    </source>
</evidence>